<dbReference type="NCBIfam" id="TIGR01494">
    <property type="entry name" value="ATPase_P-type"/>
    <property type="match status" value="1"/>
</dbReference>
<dbReference type="SUPFAM" id="SSF56784">
    <property type="entry name" value="HAD-like"/>
    <property type="match status" value="1"/>
</dbReference>
<comment type="similarity">
    <text evidence="2 15">Belongs to the cation transport ATPase (P-type) (TC 3.A.3) family. Type IB subfamily.</text>
</comment>
<dbReference type="PRINTS" id="PR00943">
    <property type="entry name" value="CUATPASE"/>
</dbReference>
<dbReference type="GO" id="GO:0140581">
    <property type="term" value="F:P-type monovalent copper transporter activity"/>
    <property type="evidence" value="ECO:0007669"/>
    <property type="project" value="UniProtKB-EC"/>
</dbReference>
<keyword evidence="12 15" id="KW-1133">Transmembrane helix</keyword>
<dbReference type="InterPro" id="IPR018303">
    <property type="entry name" value="ATPase_P-typ_P_site"/>
</dbReference>
<dbReference type="SUPFAM" id="SSF81653">
    <property type="entry name" value="Calcium ATPase, transduction domain A"/>
    <property type="match status" value="1"/>
</dbReference>
<dbReference type="GO" id="GO:0005507">
    <property type="term" value="F:copper ion binding"/>
    <property type="evidence" value="ECO:0007669"/>
    <property type="project" value="TreeGrafter"/>
</dbReference>
<dbReference type="InterPro" id="IPR036412">
    <property type="entry name" value="HAD-like_sf"/>
</dbReference>
<dbReference type="Gene3D" id="3.30.70.100">
    <property type="match status" value="1"/>
</dbReference>
<dbReference type="SFLD" id="SFLDS00003">
    <property type="entry name" value="Haloacid_Dehalogenase"/>
    <property type="match status" value="1"/>
</dbReference>
<dbReference type="GO" id="GO:0060003">
    <property type="term" value="P:copper ion export"/>
    <property type="evidence" value="ECO:0007669"/>
    <property type="project" value="UniProtKB-ARBA"/>
</dbReference>
<dbReference type="Gene3D" id="3.40.1110.10">
    <property type="entry name" value="Calcium-transporting ATPase, cytoplasmic domain N"/>
    <property type="match status" value="1"/>
</dbReference>
<dbReference type="CDD" id="cd02094">
    <property type="entry name" value="P-type_ATPase_Cu-like"/>
    <property type="match status" value="1"/>
</dbReference>
<dbReference type="SUPFAM" id="SSF55008">
    <property type="entry name" value="HMA, heavy metal-associated domain"/>
    <property type="match status" value="1"/>
</dbReference>
<evidence type="ECO:0000256" key="10">
    <source>
        <dbReference type="ARBA" id="ARBA00022840"/>
    </source>
</evidence>
<dbReference type="Proteomes" id="UP000423413">
    <property type="component" value="Chromosome"/>
</dbReference>
<dbReference type="SUPFAM" id="SSF81665">
    <property type="entry name" value="Calcium ATPase, transmembrane domain M"/>
    <property type="match status" value="1"/>
</dbReference>
<dbReference type="InterPro" id="IPR059000">
    <property type="entry name" value="ATPase_P-type_domA"/>
</dbReference>
<dbReference type="SFLD" id="SFLDG00002">
    <property type="entry name" value="C1.7:_P-type_atpase_like"/>
    <property type="match status" value="1"/>
</dbReference>
<evidence type="ECO:0000256" key="9">
    <source>
        <dbReference type="ARBA" id="ARBA00022741"/>
    </source>
</evidence>
<dbReference type="PANTHER" id="PTHR43520:SF8">
    <property type="entry name" value="P-TYPE CU(+) TRANSPORTER"/>
    <property type="match status" value="1"/>
</dbReference>
<dbReference type="InterPro" id="IPR023298">
    <property type="entry name" value="ATPase_P-typ_TM_dom_sf"/>
</dbReference>
<evidence type="ECO:0000256" key="2">
    <source>
        <dbReference type="ARBA" id="ARBA00006024"/>
    </source>
</evidence>
<sequence>MQDTTTFDLPISGMTCASCAGRVERALAKVPGVNSVTVNLASERAHVVTALQTDPQTLVAAVSRAGYGATLIQDHRAEADSKRRHLQHERWALVLAIALALPLILPMAMAPLGLHWMLPAWAQFALATPVQFILGARFYVAAWKALRAGAGNMDLLVAIGTSAGYGLSVYQWLSATPGTTPHLYFEASAVVIALVLLGKYLESRAKRQTASAIRALEALRPQHALRMVDGVEHEVAISELRIGDYVLVKPGERFPVDGEVLEGRSHADEALITGESLPVFKQSGDKVTGGAINGEGRLLIRTSAIGTETVLARIIRLVEEAQSGKAPIQKLVDKVSQVFVPTVLVIAFFTLAGWMLVGASLEVALINAVAVLVIACPCSLGLATPTAIMAGTGVAARYGILIKDADALERAHNVDAVVFDKTGTLTSGTPRITNMSAVLGNEELLLQLAGALQRGSEHPLAKAVLDVCHEWQLKLDPVEDSRALSGRGIAGTVQGRELALGNRRLLDESGLPMGQLAESARVWEAEGRTLSWLIETAPEHKVIGMFAFGDTLKPGTDQAIRALNARGITSHLLTGDNRGSAQVVARALGIHDVHAEVLPADKADTVTQLKNNHVVAMVGDGINDAPALAAADVGIAMGGGTDVAMHAAGITLMRGDPRLVPAALEISRRTYAKIRQNLFWAFVYNLIGIPLAALGYLNPVLAGAAMALSSVSVVGNALLLKTWKPRDLEEKP</sequence>
<protein>
    <recommendedName>
        <fullName evidence="4">P-type Cu(+) transporter</fullName>
        <ecNumber evidence="4">7.2.2.8</ecNumber>
    </recommendedName>
</protein>
<keyword evidence="13" id="KW-0406">Ion transport</keyword>
<evidence type="ECO:0000313" key="17">
    <source>
        <dbReference type="EMBL" id="QGT83743.1"/>
    </source>
</evidence>
<evidence type="ECO:0000313" key="18">
    <source>
        <dbReference type="Proteomes" id="UP000423413"/>
    </source>
</evidence>
<dbReference type="InterPro" id="IPR001757">
    <property type="entry name" value="P_typ_ATPase"/>
</dbReference>
<keyword evidence="8 15" id="KW-0479">Metal-binding</keyword>
<evidence type="ECO:0000256" key="3">
    <source>
        <dbReference type="ARBA" id="ARBA00011245"/>
    </source>
</evidence>
<dbReference type="InterPro" id="IPR023299">
    <property type="entry name" value="ATPase_P-typ_cyto_dom_N"/>
</dbReference>
<dbReference type="EMBL" id="CP046441">
    <property type="protein sequence ID" value="QGT83743.1"/>
    <property type="molecule type" value="Genomic_DNA"/>
</dbReference>
<feature type="transmembrane region" description="Helical" evidence="15">
    <location>
        <begin position="703"/>
        <end position="723"/>
    </location>
</feature>
<dbReference type="Pfam" id="PF00403">
    <property type="entry name" value="HMA"/>
    <property type="match status" value="1"/>
</dbReference>
<comment type="subunit">
    <text evidence="3">Monomer.</text>
</comment>
<feature type="transmembrane region" description="Helical" evidence="15">
    <location>
        <begin position="91"/>
        <end position="114"/>
    </location>
</feature>
<dbReference type="InterPro" id="IPR023214">
    <property type="entry name" value="HAD_sf"/>
</dbReference>
<dbReference type="InterPro" id="IPR017969">
    <property type="entry name" value="Heavy-metal-associated_CS"/>
</dbReference>
<dbReference type="GO" id="GO:0016887">
    <property type="term" value="F:ATP hydrolysis activity"/>
    <property type="evidence" value="ECO:0007669"/>
    <property type="project" value="InterPro"/>
</dbReference>
<dbReference type="PROSITE" id="PS50846">
    <property type="entry name" value="HMA_2"/>
    <property type="match status" value="1"/>
</dbReference>
<evidence type="ECO:0000256" key="12">
    <source>
        <dbReference type="ARBA" id="ARBA00022989"/>
    </source>
</evidence>
<evidence type="ECO:0000256" key="14">
    <source>
        <dbReference type="ARBA" id="ARBA00023136"/>
    </source>
</evidence>
<dbReference type="InterPro" id="IPR006121">
    <property type="entry name" value="HMA_dom"/>
</dbReference>
<keyword evidence="7 15" id="KW-0812">Transmembrane</keyword>
<dbReference type="EC" id="7.2.2.8" evidence="4"/>
<dbReference type="Gene3D" id="2.70.150.10">
    <property type="entry name" value="Calcium-transporting ATPase, cytoplasmic transduction domain A"/>
    <property type="match status" value="1"/>
</dbReference>
<evidence type="ECO:0000259" key="16">
    <source>
        <dbReference type="PROSITE" id="PS50846"/>
    </source>
</evidence>
<dbReference type="InterPro" id="IPR027256">
    <property type="entry name" value="P-typ_ATPase_IB"/>
</dbReference>
<dbReference type="InterPro" id="IPR008250">
    <property type="entry name" value="ATPase_P-typ_transduc_dom_A_sf"/>
</dbReference>
<gene>
    <name evidence="17" type="ORF">GMO17_22585</name>
</gene>
<feature type="transmembrane region" description="Helical" evidence="15">
    <location>
        <begin position="363"/>
        <end position="383"/>
    </location>
</feature>
<evidence type="ECO:0000256" key="8">
    <source>
        <dbReference type="ARBA" id="ARBA00022723"/>
    </source>
</evidence>
<dbReference type="PANTHER" id="PTHR43520">
    <property type="entry name" value="ATP7, ISOFORM B"/>
    <property type="match status" value="1"/>
</dbReference>
<dbReference type="PROSITE" id="PS01047">
    <property type="entry name" value="HMA_1"/>
    <property type="match status" value="1"/>
</dbReference>
<keyword evidence="6 15" id="KW-1003">Cell membrane</keyword>
<dbReference type="NCBIfam" id="TIGR01511">
    <property type="entry name" value="ATPase-IB1_Cu"/>
    <property type="match status" value="1"/>
</dbReference>
<name>A0AAE6UQX3_9PSED</name>
<feature type="domain" description="HMA" evidence="16">
    <location>
        <begin position="5"/>
        <end position="70"/>
    </location>
</feature>
<reference evidence="17 18" key="1">
    <citation type="submission" date="2019-11" db="EMBL/GenBank/DDBJ databases">
        <title>Complete genome sequence of Pseudomonas syringae pv. coronafaciens isolate B19001 originated in imported oat cereal.</title>
        <authorList>
            <person name="Kim S.M."/>
            <person name="Lee B.C."/>
            <person name="Seo S.J."/>
            <person name="Lee J.E."/>
            <person name="Choi N.J."/>
            <person name="Park J.H."/>
        </authorList>
    </citation>
    <scope>NUCLEOTIDE SEQUENCE [LARGE SCALE GENOMIC DNA]</scope>
    <source>
        <strain evidence="17 18">B19001</strain>
    </source>
</reference>
<dbReference type="Pfam" id="PF00122">
    <property type="entry name" value="E1-E2_ATPase"/>
    <property type="match status" value="1"/>
</dbReference>
<evidence type="ECO:0000256" key="6">
    <source>
        <dbReference type="ARBA" id="ARBA00022475"/>
    </source>
</evidence>
<keyword evidence="14 15" id="KW-0472">Membrane</keyword>
<dbReference type="NCBIfam" id="TIGR01525">
    <property type="entry name" value="ATPase-IB_hvy"/>
    <property type="match status" value="1"/>
</dbReference>
<dbReference type="RefSeq" id="WP_122355678.1">
    <property type="nucleotide sequence ID" value="NZ_CP046441.1"/>
</dbReference>
<dbReference type="GO" id="GO:0005524">
    <property type="term" value="F:ATP binding"/>
    <property type="evidence" value="ECO:0007669"/>
    <property type="project" value="UniProtKB-UniRule"/>
</dbReference>
<feature type="transmembrane region" description="Helical" evidence="15">
    <location>
        <begin position="120"/>
        <end position="140"/>
    </location>
</feature>
<accession>A0AAE6UQX3</accession>
<dbReference type="CDD" id="cd00371">
    <property type="entry name" value="HMA"/>
    <property type="match status" value="1"/>
</dbReference>
<organism evidence="17 18">
    <name type="scientific">Pseudomonas coronafaciens pv. coronafaciens</name>
    <dbReference type="NCBI Taxonomy" id="235275"/>
    <lineage>
        <taxon>Bacteria</taxon>
        <taxon>Pseudomonadati</taxon>
        <taxon>Pseudomonadota</taxon>
        <taxon>Gammaproteobacteria</taxon>
        <taxon>Pseudomonadales</taxon>
        <taxon>Pseudomonadaceae</taxon>
        <taxon>Pseudomonas</taxon>
        <taxon>Pseudomonas coronafaciens</taxon>
    </lineage>
</organism>
<dbReference type="AlphaFoldDB" id="A0AAE6UQX3"/>
<comment type="subcellular location">
    <subcellularLocation>
        <location evidence="1">Cell membrane</location>
        <topology evidence="1">Multi-pass membrane protein</topology>
    </subcellularLocation>
</comment>
<feature type="transmembrane region" description="Helical" evidence="15">
    <location>
        <begin position="678"/>
        <end position="697"/>
    </location>
</feature>
<feature type="transmembrane region" description="Helical" evidence="15">
    <location>
        <begin position="152"/>
        <end position="170"/>
    </location>
</feature>
<dbReference type="InterPro" id="IPR036163">
    <property type="entry name" value="HMA_dom_sf"/>
</dbReference>
<dbReference type="PROSITE" id="PS01229">
    <property type="entry name" value="COF_2"/>
    <property type="match status" value="1"/>
</dbReference>
<feature type="transmembrane region" description="Helical" evidence="15">
    <location>
        <begin position="338"/>
        <end position="357"/>
    </location>
</feature>
<proteinExistence type="inferred from homology"/>
<dbReference type="Pfam" id="PF00702">
    <property type="entry name" value="Hydrolase"/>
    <property type="match status" value="1"/>
</dbReference>
<keyword evidence="5" id="KW-0813">Transport</keyword>
<dbReference type="Gene3D" id="3.40.50.1000">
    <property type="entry name" value="HAD superfamily/HAD-like"/>
    <property type="match status" value="1"/>
</dbReference>
<dbReference type="SFLD" id="SFLDF00027">
    <property type="entry name" value="p-type_atpase"/>
    <property type="match status" value="1"/>
</dbReference>
<dbReference type="PRINTS" id="PR00119">
    <property type="entry name" value="CATATPASE"/>
</dbReference>
<dbReference type="InterPro" id="IPR044492">
    <property type="entry name" value="P_typ_ATPase_HD_dom"/>
</dbReference>
<dbReference type="FunFam" id="2.70.150.10:FF:000020">
    <property type="entry name" value="Copper-exporting P-type ATPase A"/>
    <property type="match status" value="1"/>
</dbReference>
<evidence type="ECO:0000256" key="11">
    <source>
        <dbReference type="ARBA" id="ARBA00022967"/>
    </source>
</evidence>
<evidence type="ECO:0000256" key="1">
    <source>
        <dbReference type="ARBA" id="ARBA00004651"/>
    </source>
</evidence>
<dbReference type="GO" id="GO:0055070">
    <property type="term" value="P:copper ion homeostasis"/>
    <property type="evidence" value="ECO:0007669"/>
    <property type="project" value="TreeGrafter"/>
</dbReference>
<dbReference type="GO" id="GO:0043682">
    <property type="term" value="F:P-type divalent copper transporter activity"/>
    <property type="evidence" value="ECO:0007669"/>
    <property type="project" value="TreeGrafter"/>
</dbReference>
<evidence type="ECO:0000256" key="13">
    <source>
        <dbReference type="ARBA" id="ARBA00023065"/>
    </source>
</evidence>
<evidence type="ECO:0000256" key="5">
    <source>
        <dbReference type="ARBA" id="ARBA00022448"/>
    </source>
</evidence>
<dbReference type="FunFam" id="3.30.70.100:FF:000005">
    <property type="entry name" value="Copper-exporting P-type ATPase A"/>
    <property type="match status" value="1"/>
</dbReference>
<feature type="transmembrane region" description="Helical" evidence="15">
    <location>
        <begin position="182"/>
        <end position="201"/>
    </location>
</feature>
<keyword evidence="11" id="KW-1278">Translocase</keyword>
<keyword evidence="9 15" id="KW-0547">Nucleotide-binding</keyword>
<dbReference type="GO" id="GO:0005886">
    <property type="term" value="C:plasma membrane"/>
    <property type="evidence" value="ECO:0007669"/>
    <property type="project" value="UniProtKB-SubCell"/>
</dbReference>
<evidence type="ECO:0000256" key="15">
    <source>
        <dbReference type="RuleBase" id="RU362081"/>
    </source>
</evidence>
<dbReference type="PROSITE" id="PS00154">
    <property type="entry name" value="ATPASE_E1_E2"/>
    <property type="match status" value="1"/>
</dbReference>
<keyword evidence="10 15" id="KW-0067">ATP-binding</keyword>
<evidence type="ECO:0000256" key="7">
    <source>
        <dbReference type="ARBA" id="ARBA00022692"/>
    </source>
</evidence>
<evidence type="ECO:0000256" key="4">
    <source>
        <dbReference type="ARBA" id="ARBA00012517"/>
    </source>
</evidence>